<gene>
    <name evidence="1" type="ORF">H0902_06150</name>
</gene>
<proteinExistence type="predicted"/>
<protein>
    <submittedName>
        <fullName evidence="1">Uncharacterized protein</fullName>
    </submittedName>
</protein>
<evidence type="ECO:0000313" key="1">
    <source>
        <dbReference type="EMBL" id="MBC1190416.1"/>
    </source>
</evidence>
<comment type="caution">
    <text evidence="1">The sequence shown here is derived from an EMBL/GenBank/DDBJ whole genome shotgun (WGS) entry which is preliminary data.</text>
</comment>
<accession>A0A841UQH4</accession>
<name>A0A841UQH4_MICAE</name>
<dbReference type="Proteomes" id="UP000551499">
    <property type="component" value="Unassembled WGS sequence"/>
</dbReference>
<dbReference type="AlphaFoldDB" id="A0A841UQH4"/>
<evidence type="ECO:0000313" key="2">
    <source>
        <dbReference type="Proteomes" id="UP000551499"/>
    </source>
</evidence>
<dbReference type="EMBL" id="JACEGB010000108">
    <property type="protein sequence ID" value="MBC1190416.1"/>
    <property type="molecule type" value="Genomic_DNA"/>
</dbReference>
<reference evidence="1 2" key="1">
    <citation type="submission" date="2020-07" db="EMBL/GenBank/DDBJ databases">
        <title>Genomes of two Microcystis aeruginosa (Cyanobacteria) strains from Florida (USA) with disparate toxicogenic potential.</title>
        <authorList>
            <person name="Lefler F.W."/>
            <person name="Barbosa M."/>
            <person name="Berthold D.E."/>
            <person name="Laughinghouse H.D. IV."/>
        </authorList>
    </citation>
    <scope>NUCLEOTIDE SEQUENCE [LARGE SCALE GENOMIC DNA]</scope>
    <source>
        <strain evidence="1 2">BLCCF108</strain>
    </source>
</reference>
<organism evidence="1 2">
    <name type="scientific">Microcystis aeruginosa BLCC-F108</name>
    <dbReference type="NCBI Taxonomy" id="2755317"/>
    <lineage>
        <taxon>Bacteria</taxon>
        <taxon>Bacillati</taxon>
        <taxon>Cyanobacteriota</taxon>
        <taxon>Cyanophyceae</taxon>
        <taxon>Oscillatoriophycideae</taxon>
        <taxon>Chroococcales</taxon>
        <taxon>Microcystaceae</taxon>
        <taxon>Microcystis</taxon>
    </lineage>
</organism>
<dbReference type="RefSeq" id="WP_185237104.1">
    <property type="nucleotide sequence ID" value="NZ_JACEGB010000108.1"/>
</dbReference>
<sequence>MICRESPSVCGGEDVNRTFLNYFLSQELETELALEKERSQLADQDNLRDV</sequence>